<evidence type="ECO:0000313" key="2">
    <source>
        <dbReference type="EMBL" id="MDD1796375.1"/>
    </source>
</evidence>
<name>A0ABT5R971_9GAMM</name>
<dbReference type="InterPro" id="IPR016181">
    <property type="entry name" value="Acyl_CoA_acyltransferase"/>
</dbReference>
<comment type="caution">
    <text evidence="2">The sequence shown here is derived from an EMBL/GenBank/DDBJ whole genome shotgun (WGS) entry which is preliminary data.</text>
</comment>
<dbReference type="InterPro" id="IPR000182">
    <property type="entry name" value="GNAT_dom"/>
</dbReference>
<protein>
    <submittedName>
        <fullName evidence="2">GNAT family N-acetyltransferase</fullName>
    </submittedName>
</protein>
<keyword evidence="3" id="KW-1185">Reference proteome</keyword>
<dbReference type="PROSITE" id="PS51186">
    <property type="entry name" value="GNAT"/>
    <property type="match status" value="1"/>
</dbReference>
<accession>A0ABT5R971</accession>
<organism evidence="2 3">
    <name type="scientific">Enterovibrio gelatinilyticus</name>
    <dbReference type="NCBI Taxonomy" id="2899819"/>
    <lineage>
        <taxon>Bacteria</taxon>
        <taxon>Pseudomonadati</taxon>
        <taxon>Pseudomonadota</taxon>
        <taxon>Gammaproteobacteria</taxon>
        <taxon>Vibrionales</taxon>
        <taxon>Vibrionaceae</taxon>
        <taxon>Enterovibrio</taxon>
    </lineage>
</organism>
<dbReference type="Proteomes" id="UP001149400">
    <property type="component" value="Unassembled WGS sequence"/>
</dbReference>
<gene>
    <name evidence="2" type="ORF">LRP50_24980</name>
</gene>
<evidence type="ECO:0000259" key="1">
    <source>
        <dbReference type="PROSITE" id="PS51186"/>
    </source>
</evidence>
<sequence length="142" mass="16620">MSDYRYLPLDTLRFPLIARFYKDHYPAGKPKKDEVIWTMEGSEGLIGTVRFRQFEGFQLLTGMLIHPDVRRQKLGIAFLHAVEKQTKDKRCYCLAYRYLIPLYENAGFEVIDADALPEELKARYISYCNSGKDLVPMRYLAK</sequence>
<reference evidence="2" key="1">
    <citation type="submission" date="2021-12" db="EMBL/GenBank/DDBJ databases">
        <title>Enterovibrio ZSDZ35 sp. nov. and Enterovibrio ZSDZ42 sp. nov., isolated from coastal seawater in Qingdao.</title>
        <authorList>
            <person name="Zhang P."/>
        </authorList>
    </citation>
    <scope>NUCLEOTIDE SEQUENCE</scope>
    <source>
        <strain evidence="2">ZSDZ42</strain>
    </source>
</reference>
<dbReference type="SUPFAM" id="SSF55729">
    <property type="entry name" value="Acyl-CoA N-acyltransferases (Nat)"/>
    <property type="match status" value="1"/>
</dbReference>
<proteinExistence type="predicted"/>
<dbReference type="Pfam" id="PF13508">
    <property type="entry name" value="Acetyltransf_7"/>
    <property type="match status" value="1"/>
</dbReference>
<dbReference type="EMBL" id="JAJUBC010000057">
    <property type="protein sequence ID" value="MDD1796375.1"/>
    <property type="molecule type" value="Genomic_DNA"/>
</dbReference>
<feature type="domain" description="N-acetyltransferase" evidence="1">
    <location>
        <begin position="1"/>
        <end position="126"/>
    </location>
</feature>
<dbReference type="RefSeq" id="WP_274167101.1">
    <property type="nucleotide sequence ID" value="NZ_JAJUBC010000057.1"/>
</dbReference>
<evidence type="ECO:0000313" key="3">
    <source>
        <dbReference type="Proteomes" id="UP001149400"/>
    </source>
</evidence>
<dbReference type="Gene3D" id="3.40.630.30">
    <property type="match status" value="1"/>
</dbReference>